<name>A0AA86T5V4_9BACT</name>
<dbReference type="Proteomes" id="UP001179121">
    <property type="component" value="Chromosome"/>
</dbReference>
<dbReference type="InterPro" id="IPR008189">
    <property type="entry name" value="rRNA_ssu_MeTfrase_I"/>
</dbReference>
<keyword evidence="5" id="KW-0949">S-adenosyl-L-methionine</keyword>
<dbReference type="AlphaFoldDB" id="A0AA86T5V4"/>
<feature type="domain" description="Tetrapyrrole methylase" evidence="7">
    <location>
        <begin position="39"/>
        <end position="235"/>
    </location>
</feature>
<dbReference type="InterPro" id="IPR014776">
    <property type="entry name" value="4pyrrole_Mease_sub2"/>
</dbReference>
<dbReference type="Pfam" id="PF00590">
    <property type="entry name" value="TP_methylase"/>
    <property type="match status" value="1"/>
</dbReference>
<accession>A0AA86T5V4</accession>
<dbReference type="GO" id="GO:0006364">
    <property type="term" value="P:rRNA processing"/>
    <property type="evidence" value="ECO:0007669"/>
    <property type="project" value="UniProtKB-KW"/>
</dbReference>
<sequence length="289" mass="31345">MKVPKVDAVRRNSNRRMSPARGATMTQPINQAPAGAGRLFVVGVPIGHPGDLTFRARRVLRSAGIIASEDPRATQQLLARYRIAVPVTTYFPGNRKEKTAVLLQQLAQGRDVALVTDAGTPAVFDPGAYLVRAAHRAGVSVVAVPGPSILPAALSVAGCEGKRVLFIGRLPPSRAARRSLFRRARTLADTHVVLLEPQEVPRLVREVHGWEGNRRMVILRNLTTASEEICPTTTGRFLRSAVYESAPALVTVVFAGMARRARGMASRLGKRRQGKRMGGVIRPHRRAAV</sequence>
<dbReference type="PANTHER" id="PTHR46111:SF1">
    <property type="entry name" value="RIBOSOMAL RNA SMALL SUBUNIT METHYLTRANSFERASE I"/>
    <property type="match status" value="1"/>
</dbReference>
<evidence type="ECO:0000256" key="3">
    <source>
        <dbReference type="ARBA" id="ARBA00022603"/>
    </source>
</evidence>
<feature type="region of interest" description="Disordered" evidence="6">
    <location>
        <begin position="265"/>
        <end position="289"/>
    </location>
</feature>
<feature type="compositionally biased region" description="Basic and acidic residues" evidence="6">
    <location>
        <begin position="1"/>
        <end position="10"/>
    </location>
</feature>
<keyword evidence="9" id="KW-1185">Reference proteome</keyword>
<dbReference type="InterPro" id="IPR000878">
    <property type="entry name" value="4pyrrol_Mease"/>
</dbReference>
<organism evidence="8 9">
    <name type="scientific">Nitrospira tepida</name>
    <dbReference type="NCBI Taxonomy" id="2973512"/>
    <lineage>
        <taxon>Bacteria</taxon>
        <taxon>Pseudomonadati</taxon>
        <taxon>Nitrospirota</taxon>
        <taxon>Nitrospiria</taxon>
        <taxon>Nitrospirales</taxon>
        <taxon>Nitrospiraceae</taxon>
        <taxon>Nitrospira</taxon>
    </lineage>
</organism>
<dbReference type="InterPro" id="IPR035996">
    <property type="entry name" value="4pyrrol_Methylase_sf"/>
</dbReference>
<dbReference type="KEGG" id="nti:DNFV4_02665"/>
<evidence type="ECO:0000259" key="7">
    <source>
        <dbReference type="Pfam" id="PF00590"/>
    </source>
</evidence>
<dbReference type="SUPFAM" id="SSF53790">
    <property type="entry name" value="Tetrapyrrole methylase"/>
    <property type="match status" value="1"/>
</dbReference>
<keyword evidence="2" id="KW-0698">rRNA processing</keyword>
<keyword evidence="3" id="KW-0489">Methyltransferase</keyword>
<dbReference type="Gene3D" id="3.30.950.10">
    <property type="entry name" value="Methyltransferase, Cobalt-precorrin-4 Transmethylase, Domain 2"/>
    <property type="match status" value="1"/>
</dbReference>
<dbReference type="GO" id="GO:0032259">
    <property type="term" value="P:methylation"/>
    <property type="evidence" value="ECO:0007669"/>
    <property type="project" value="UniProtKB-KW"/>
</dbReference>
<dbReference type="InterPro" id="IPR014777">
    <property type="entry name" value="4pyrrole_Mease_sub1"/>
</dbReference>
<proteinExistence type="predicted"/>
<evidence type="ECO:0000256" key="5">
    <source>
        <dbReference type="ARBA" id="ARBA00022691"/>
    </source>
</evidence>
<reference evidence="8" key="1">
    <citation type="submission" date="2022-10" db="EMBL/GenBank/DDBJ databases">
        <authorList>
            <person name="Koch H."/>
        </authorList>
    </citation>
    <scope>NUCLEOTIDE SEQUENCE</scope>
    <source>
        <strain evidence="8">DNF</strain>
    </source>
</reference>
<gene>
    <name evidence="8" type="ORF">DNFV4_02665</name>
</gene>
<feature type="region of interest" description="Disordered" evidence="6">
    <location>
        <begin position="1"/>
        <end position="29"/>
    </location>
</feature>
<evidence type="ECO:0000256" key="4">
    <source>
        <dbReference type="ARBA" id="ARBA00022679"/>
    </source>
</evidence>
<dbReference type="EMBL" id="OX365700">
    <property type="protein sequence ID" value="CAI4032236.1"/>
    <property type="molecule type" value="Genomic_DNA"/>
</dbReference>
<evidence type="ECO:0000313" key="9">
    <source>
        <dbReference type="Proteomes" id="UP001179121"/>
    </source>
</evidence>
<evidence type="ECO:0000256" key="6">
    <source>
        <dbReference type="SAM" id="MobiDB-lite"/>
    </source>
</evidence>
<protein>
    <submittedName>
        <fullName evidence="8">16S rRNA (Cytidine(1402)-2'-O)-methyltransferase</fullName>
    </submittedName>
</protein>
<evidence type="ECO:0000256" key="1">
    <source>
        <dbReference type="ARBA" id="ARBA00022490"/>
    </source>
</evidence>
<evidence type="ECO:0000313" key="8">
    <source>
        <dbReference type="EMBL" id="CAI4032236.1"/>
    </source>
</evidence>
<dbReference type="GO" id="GO:0008168">
    <property type="term" value="F:methyltransferase activity"/>
    <property type="evidence" value="ECO:0007669"/>
    <property type="project" value="UniProtKB-KW"/>
</dbReference>
<evidence type="ECO:0000256" key="2">
    <source>
        <dbReference type="ARBA" id="ARBA00022552"/>
    </source>
</evidence>
<keyword evidence="4" id="KW-0808">Transferase</keyword>
<keyword evidence="1" id="KW-0963">Cytoplasm</keyword>
<dbReference type="PANTHER" id="PTHR46111">
    <property type="entry name" value="RIBOSOMAL RNA SMALL SUBUNIT METHYLTRANSFERASE I"/>
    <property type="match status" value="1"/>
</dbReference>
<dbReference type="Gene3D" id="3.40.1010.10">
    <property type="entry name" value="Cobalt-precorrin-4 Transmethylase, Domain 1"/>
    <property type="match status" value="1"/>
</dbReference>